<comment type="caution">
    <text evidence="1">The sequence shown here is derived from an EMBL/GenBank/DDBJ whole genome shotgun (WGS) entry which is preliminary data.</text>
</comment>
<organism evidence="1 2">
    <name type="scientific">Chiloscyllium punctatum</name>
    <name type="common">Brownbanded bambooshark</name>
    <name type="synonym">Hemiscyllium punctatum</name>
    <dbReference type="NCBI Taxonomy" id="137246"/>
    <lineage>
        <taxon>Eukaryota</taxon>
        <taxon>Metazoa</taxon>
        <taxon>Chordata</taxon>
        <taxon>Craniata</taxon>
        <taxon>Vertebrata</taxon>
        <taxon>Chondrichthyes</taxon>
        <taxon>Elasmobranchii</taxon>
        <taxon>Galeomorphii</taxon>
        <taxon>Galeoidea</taxon>
        <taxon>Orectolobiformes</taxon>
        <taxon>Hemiscylliidae</taxon>
        <taxon>Chiloscyllium</taxon>
    </lineage>
</organism>
<keyword evidence="2" id="KW-1185">Reference proteome</keyword>
<reference evidence="1 2" key="1">
    <citation type="journal article" date="2018" name="Nat. Ecol. Evol.">
        <title>Shark genomes provide insights into elasmobranch evolution and the origin of vertebrates.</title>
        <authorList>
            <person name="Hara Y"/>
            <person name="Yamaguchi K"/>
            <person name="Onimaru K"/>
            <person name="Kadota M"/>
            <person name="Koyanagi M"/>
            <person name="Keeley SD"/>
            <person name="Tatsumi K"/>
            <person name="Tanaka K"/>
            <person name="Motone F"/>
            <person name="Kageyama Y"/>
            <person name="Nozu R"/>
            <person name="Adachi N"/>
            <person name="Nishimura O"/>
            <person name="Nakagawa R"/>
            <person name="Tanegashima C"/>
            <person name="Kiyatake I"/>
            <person name="Matsumoto R"/>
            <person name="Murakumo K"/>
            <person name="Nishida K"/>
            <person name="Terakita A"/>
            <person name="Kuratani S"/>
            <person name="Sato K"/>
            <person name="Hyodo S Kuraku.S."/>
        </authorList>
    </citation>
    <scope>NUCLEOTIDE SEQUENCE [LARGE SCALE GENOMIC DNA]</scope>
</reference>
<evidence type="ECO:0000313" key="1">
    <source>
        <dbReference type="EMBL" id="GCC49566.1"/>
    </source>
</evidence>
<name>A0A401U3Z0_CHIPU</name>
<dbReference type="EMBL" id="BEZZ01279421">
    <property type="protein sequence ID" value="GCC49566.1"/>
    <property type="molecule type" value="Genomic_DNA"/>
</dbReference>
<dbReference type="Proteomes" id="UP000287033">
    <property type="component" value="Unassembled WGS sequence"/>
</dbReference>
<gene>
    <name evidence="1" type="ORF">chiPu_0034012</name>
</gene>
<protein>
    <submittedName>
        <fullName evidence="1">Uncharacterized protein</fullName>
    </submittedName>
</protein>
<sequence length="117" mass="12503">MAVGRGRYTGRAGPWLSAGGGILGGQGHGCQQGAVFWEDWAMAVGGGAGCWEDWALAVGRGGRLGGLGHGCRQGAVYWEDWALAVGRGRYTGRTGPWLSAVYWEDGRVRYAETTVRW</sequence>
<proteinExistence type="predicted"/>
<dbReference type="AlphaFoldDB" id="A0A401U3Z0"/>
<evidence type="ECO:0000313" key="2">
    <source>
        <dbReference type="Proteomes" id="UP000287033"/>
    </source>
</evidence>
<accession>A0A401U3Z0</accession>